<protein>
    <submittedName>
        <fullName evidence="6">Alkanesulfonate transporter substrate-binding subunit</fullName>
    </submittedName>
</protein>
<evidence type="ECO:0000256" key="3">
    <source>
        <dbReference type="ARBA" id="ARBA00022729"/>
    </source>
</evidence>
<dbReference type="Pfam" id="PF09084">
    <property type="entry name" value="NMT1"/>
    <property type="match status" value="1"/>
</dbReference>
<sequence>MFVNVMKMNNRGMIVRNYIYRIAQALLVSLAVLAMGSASAQAETVRIITTGKGSALEWPLYIGVSKGFFKSRDIDIDLFSTSSTAMVMQQVTGGSGDLGTGGLTDPIRAIDQGAGLSLLTLETLVPPYSLWGKQDVKDIAGLKGKMVIVGGAKDVTRIFFERMAVPNGLNDGDYDLTYAGTTPARYAALQSGAVDAAILYPPASFAASAAGFSKLGELADYVKDMPFTGYAANVEWAKAHPALVTSFLEGLHEGVAWFYDKANREEAIDILVAESGAKRPDVEKTYDYYMALHIFPDKATMTPEALASTVKVLGDAGELKGAADPKRFIDDTVNAMLP</sequence>
<organism evidence="6 7">
    <name type="scientific">Hartmannibacter diazotrophicus</name>
    <dbReference type="NCBI Taxonomy" id="1482074"/>
    <lineage>
        <taxon>Bacteria</taxon>
        <taxon>Pseudomonadati</taxon>
        <taxon>Pseudomonadota</taxon>
        <taxon>Alphaproteobacteria</taxon>
        <taxon>Hyphomicrobiales</taxon>
        <taxon>Pleomorphomonadaceae</taxon>
        <taxon>Hartmannibacter</taxon>
    </lineage>
</organism>
<gene>
    <name evidence="6" type="ORF">HDIA_0514</name>
</gene>
<evidence type="ECO:0000259" key="5">
    <source>
        <dbReference type="Pfam" id="PF09084"/>
    </source>
</evidence>
<dbReference type="PANTHER" id="PTHR30024">
    <property type="entry name" value="ALIPHATIC SULFONATES-BINDING PROTEIN-RELATED"/>
    <property type="match status" value="1"/>
</dbReference>
<dbReference type="GO" id="GO:0042597">
    <property type="term" value="C:periplasmic space"/>
    <property type="evidence" value="ECO:0007669"/>
    <property type="project" value="UniProtKB-SubCell"/>
</dbReference>
<evidence type="ECO:0000256" key="2">
    <source>
        <dbReference type="ARBA" id="ARBA00010742"/>
    </source>
</evidence>
<name>A0A2C9D3K7_9HYPH</name>
<reference evidence="7" key="1">
    <citation type="submission" date="2017-09" db="EMBL/GenBank/DDBJ databases">
        <title>Genome sequence of Nannocystis excedens DSM 71.</title>
        <authorList>
            <person name="Blom J."/>
        </authorList>
    </citation>
    <scope>NUCLEOTIDE SEQUENCE [LARGE SCALE GENOMIC DNA]</scope>
    <source>
        <strain evidence="7">type strain: E19</strain>
    </source>
</reference>
<feature type="signal peptide" evidence="4">
    <location>
        <begin position="1"/>
        <end position="40"/>
    </location>
</feature>
<feature type="domain" description="SsuA/THI5-like" evidence="5">
    <location>
        <begin position="59"/>
        <end position="260"/>
    </location>
</feature>
<evidence type="ECO:0000256" key="4">
    <source>
        <dbReference type="SAM" id="SignalP"/>
    </source>
</evidence>
<proteinExistence type="inferred from homology"/>
<dbReference type="Proteomes" id="UP000223606">
    <property type="component" value="Chromosome 1"/>
</dbReference>
<feature type="chain" id="PRO_5012835708" evidence="4">
    <location>
        <begin position="41"/>
        <end position="338"/>
    </location>
</feature>
<keyword evidence="7" id="KW-1185">Reference proteome</keyword>
<dbReference type="EMBL" id="LT960614">
    <property type="protein sequence ID" value="SON54055.1"/>
    <property type="molecule type" value="Genomic_DNA"/>
</dbReference>
<dbReference type="SUPFAM" id="SSF53850">
    <property type="entry name" value="Periplasmic binding protein-like II"/>
    <property type="match status" value="1"/>
</dbReference>
<comment type="similarity">
    <text evidence="2">Belongs to the bacterial solute-binding protein SsuA/TauA family.</text>
</comment>
<accession>A0A2C9D3K7</accession>
<dbReference type="Gene3D" id="3.40.190.10">
    <property type="entry name" value="Periplasmic binding protein-like II"/>
    <property type="match status" value="2"/>
</dbReference>
<evidence type="ECO:0000313" key="6">
    <source>
        <dbReference type="EMBL" id="SON54055.1"/>
    </source>
</evidence>
<dbReference type="AlphaFoldDB" id="A0A2C9D3K7"/>
<comment type="subcellular location">
    <subcellularLocation>
        <location evidence="1">Periplasm</location>
    </subcellularLocation>
</comment>
<dbReference type="PANTHER" id="PTHR30024:SF47">
    <property type="entry name" value="TAURINE-BINDING PERIPLASMIC PROTEIN"/>
    <property type="match status" value="1"/>
</dbReference>
<evidence type="ECO:0000313" key="7">
    <source>
        <dbReference type="Proteomes" id="UP000223606"/>
    </source>
</evidence>
<keyword evidence="3 4" id="KW-0732">Signal</keyword>
<dbReference type="InterPro" id="IPR015168">
    <property type="entry name" value="SsuA/THI5"/>
</dbReference>
<dbReference type="KEGG" id="hdi:HDIA_0514"/>
<evidence type="ECO:0000256" key="1">
    <source>
        <dbReference type="ARBA" id="ARBA00004418"/>
    </source>
</evidence>